<dbReference type="AlphaFoldDB" id="A0A395W7J4"/>
<dbReference type="InterPro" id="IPR048510">
    <property type="entry name" value="WsaF_N"/>
</dbReference>
<dbReference type="GO" id="GO:0016757">
    <property type="term" value="F:glycosyltransferase activity"/>
    <property type="evidence" value="ECO:0007669"/>
    <property type="project" value="TreeGrafter"/>
</dbReference>
<evidence type="ECO:0000256" key="1">
    <source>
        <dbReference type="ARBA" id="ARBA00022679"/>
    </source>
</evidence>
<sequence length="407" mass="47253">MEARKIINSLQRRGLRGSIQRFRQGPQKVGLIDFWSFITDREETPLNLEEYKKHKEGNQITLNWVIPEMGEGSGGHLNIFRFVSYLERHGVHNRIYLYRSTRFLNNSYLKDFVRKYFSILDENVELYHDTKLMTFADGIVATSWDTAYCVRNFNNTISKFYFIQDFEPHFFAHGSEYEFAEQTYKFGFRGITAGDWLKDICINQYNMKANSFSFSYDKDLYTVKKKQDSTKRVFFYARPVTPRRDFELGLLALNELSKKIPDLEVVFAGWDVSQYEIPFKHQNLGIMKIEELSDLYGKCDLCLVISNTNLSLLPLEVMASGSVAVCSKGANSEWLVSEENSVLVSYDPIEIANTMYTYLNDSEKLDAIRQKGIEFAQHTSWNVEGKKVLDAVLKGIKEDEESFNNRG</sequence>
<evidence type="ECO:0000259" key="3">
    <source>
        <dbReference type="Pfam" id="PF22772"/>
    </source>
</evidence>
<feature type="domain" description="WsaF C-terminal" evidence="3">
    <location>
        <begin position="231"/>
        <end position="354"/>
    </location>
</feature>
<dbReference type="SUPFAM" id="SSF53756">
    <property type="entry name" value="UDP-Glycosyltransferase/glycogen phosphorylase"/>
    <property type="match status" value="1"/>
</dbReference>
<dbReference type="Proteomes" id="UP000265489">
    <property type="component" value="Unassembled WGS sequence"/>
</dbReference>
<dbReference type="InterPro" id="IPR055050">
    <property type="entry name" value="WsaF_C"/>
</dbReference>
<dbReference type="GeneID" id="66579495"/>
<keyword evidence="1 4" id="KW-0808">Transferase</keyword>
<reference evidence="4 5" key="1">
    <citation type="submission" date="2018-08" db="EMBL/GenBank/DDBJ databases">
        <title>A genome reference for cultivated species of the human gut microbiota.</title>
        <authorList>
            <person name="Zou Y."/>
            <person name="Xue W."/>
            <person name="Luo G."/>
        </authorList>
    </citation>
    <scope>NUCLEOTIDE SEQUENCE [LARGE SCALE GENOMIC DNA]</scope>
    <source>
        <strain evidence="4 5">AF15-20</strain>
    </source>
</reference>
<dbReference type="Pfam" id="PF22772">
    <property type="entry name" value="WsaF_C"/>
    <property type="match status" value="1"/>
</dbReference>
<gene>
    <name evidence="4" type="ORF">DWW32_05400</name>
</gene>
<dbReference type="PANTHER" id="PTHR46401:SF2">
    <property type="entry name" value="GLYCOSYLTRANSFERASE WBBK-RELATED"/>
    <property type="match status" value="1"/>
</dbReference>
<dbReference type="GO" id="GO:0030247">
    <property type="term" value="F:polysaccharide binding"/>
    <property type="evidence" value="ECO:0007669"/>
    <property type="project" value="InterPro"/>
</dbReference>
<dbReference type="PANTHER" id="PTHR46401">
    <property type="entry name" value="GLYCOSYLTRANSFERASE WBBK-RELATED"/>
    <property type="match status" value="1"/>
</dbReference>
<protein>
    <submittedName>
        <fullName evidence="4">Glycosyltransferase</fullName>
    </submittedName>
</protein>
<evidence type="ECO:0000313" key="5">
    <source>
        <dbReference type="Proteomes" id="UP000265489"/>
    </source>
</evidence>
<dbReference type="RefSeq" id="WP_118325043.1">
    <property type="nucleotide sequence ID" value="NZ_CATXNH010000011.1"/>
</dbReference>
<evidence type="ECO:0000259" key="2">
    <source>
        <dbReference type="Pfam" id="PF21374"/>
    </source>
</evidence>
<dbReference type="GO" id="GO:0009103">
    <property type="term" value="P:lipopolysaccharide biosynthetic process"/>
    <property type="evidence" value="ECO:0007669"/>
    <property type="project" value="TreeGrafter"/>
</dbReference>
<name>A0A395W7J4_9FIRM</name>
<comment type="caution">
    <text evidence="4">The sequence shown here is derived from an EMBL/GenBank/DDBJ whole genome shotgun (WGS) entry which is preliminary data.</text>
</comment>
<accession>A0A395W7J4</accession>
<feature type="domain" description="WsaF N-terminal" evidence="2">
    <location>
        <begin position="136"/>
        <end position="188"/>
    </location>
</feature>
<dbReference type="EMBL" id="QRYQ01000007">
    <property type="protein sequence ID" value="RGU92234.1"/>
    <property type="molecule type" value="Genomic_DNA"/>
</dbReference>
<organism evidence="4 5">
    <name type="scientific">Holdemanella biformis</name>
    <dbReference type="NCBI Taxonomy" id="1735"/>
    <lineage>
        <taxon>Bacteria</taxon>
        <taxon>Bacillati</taxon>
        <taxon>Bacillota</taxon>
        <taxon>Erysipelotrichia</taxon>
        <taxon>Erysipelotrichales</taxon>
        <taxon>Erysipelotrichaceae</taxon>
        <taxon>Holdemanella</taxon>
    </lineage>
</organism>
<dbReference type="Pfam" id="PF21374">
    <property type="entry name" value="WsaF_N"/>
    <property type="match status" value="1"/>
</dbReference>
<evidence type="ECO:0000313" key="4">
    <source>
        <dbReference type="EMBL" id="RGU92234.1"/>
    </source>
</evidence>
<proteinExistence type="predicted"/>
<dbReference type="Gene3D" id="3.40.50.11090">
    <property type="match status" value="1"/>
</dbReference>
<dbReference type="Gene3D" id="3.40.50.2000">
    <property type="entry name" value="Glycogen Phosphorylase B"/>
    <property type="match status" value="1"/>
</dbReference>